<evidence type="ECO:0000313" key="1">
    <source>
        <dbReference type="EMBL" id="QPC83646.1"/>
    </source>
</evidence>
<keyword evidence="2" id="KW-1185">Reference proteome</keyword>
<proteinExistence type="predicted"/>
<dbReference type="RefSeq" id="WP_195171710.1">
    <property type="nucleotide sequence ID" value="NZ_CP062983.1"/>
</dbReference>
<name>A0A7S8EB07_9CHLR</name>
<sequence length="78" mass="8707">MQVIRRIKLPSLRVCWHRTILVIQRMAFGLPIALHQTTPARAVKRCSASFPSWLVPLRSSGKLTALQVTARAPSRGGF</sequence>
<reference evidence="1 2" key="1">
    <citation type="submission" date="2020-02" db="EMBL/GenBank/DDBJ databases">
        <authorList>
            <person name="Zheng R.K."/>
            <person name="Sun C.M."/>
        </authorList>
    </citation>
    <scope>NUCLEOTIDE SEQUENCE [LARGE SCALE GENOMIC DNA]</scope>
    <source>
        <strain evidence="2">rifampicinis</strain>
    </source>
</reference>
<organism evidence="1 2">
    <name type="scientific">Phototrophicus methaneseepsis</name>
    <dbReference type="NCBI Taxonomy" id="2710758"/>
    <lineage>
        <taxon>Bacteria</taxon>
        <taxon>Bacillati</taxon>
        <taxon>Chloroflexota</taxon>
        <taxon>Candidatus Thermofontia</taxon>
        <taxon>Phototrophicales</taxon>
        <taxon>Phototrophicaceae</taxon>
        <taxon>Phototrophicus</taxon>
    </lineage>
</organism>
<accession>A0A7S8EB07</accession>
<gene>
    <name evidence="1" type="ORF">G4Y79_04495</name>
</gene>
<evidence type="ECO:0000313" key="2">
    <source>
        <dbReference type="Proteomes" id="UP000594468"/>
    </source>
</evidence>
<dbReference type="KEGG" id="pmet:G4Y79_04495"/>
<dbReference type="EMBL" id="CP062983">
    <property type="protein sequence ID" value="QPC83646.1"/>
    <property type="molecule type" value="Genomic_DNA"/>
</dbReference>
<dbReference type="AlphaFoldDB" id="A0A7S8EB07"/>
<dbReference type="Proteomes" id="UP000594468">
    <property type="component" value="Chromosome"/>
</dbReference>
<protein>
    <submittedName>
        <fullName evidence="1">Uncharacterized protein</fullName>
    </submittedName>
</protein>